<dbReference type="GO" id="GO:0008713">
    <property type="term" value="F:ADP-heptose-lipopolysaccharide heptosyltransferase activity"/>
    <property type="evidence" value="ECO:0007669"/>
    <property type="project" value="TreeGrafter"/>
</dbReference>
<evidence type="ECO:0000313" key="3">
    <source>
        <dbReference type="EMBL" id="REH01108.1"/>
    </source>
</evidence>
<dbReference type="SUPFAM" id="SSF53756">
    <property type="entry name" value="UDP-Glycosyltransferase/glycogen phosphorylase"/>
    <property type="match status" value="1"/>
</dbReference>
<keyword evidence="1" id="KW-0328">Glycosyltransferase</keyword>
<accession>A0A3E0ESB0</accession>
<dbReference type="PANTHER" id="PTHR30160">
    <property type="entry name" value="TETRAACYLDISACCHARIDE 4'-KINASE-RELATED"/>
    <property type="match status" value="1"/>
</dbReference>
<evidence type="ECO:0000313" key="4">
    <source>
        <dbReference type="Proteomes" id="UP000257136"/>
    </source>
</evidence>
<evidence type="ECO:0000256" key="2">
    <source>
        <dbReference type="ARBA" id="ARBA00022679"/>
    </source>
</evidence>
<sequence length="355" mass="41546">MRILVIQQKRIGDVLTSTIICNNLKKQFPLYTIDYMCYTNSVDVLIDNPNIDTVIPLSHKARKNYFSLFKFIFKIRAKKYDVVIDVYNKLETNLITMFAGSNIKIAYHKWYTSLFYTHNLKRFENTETPKYGFAIDNRLLLLEPLNLDQNKIDPYPKLFVSPEEDEKTISLFEKHNINRDKKTIMISLLGSEKNKTYPLEYMTKVVEYAASHKDVTILFNYFENQIEDAKKIYNSCSKETQEKIHFDLFGKDLRSFIAIMNQCDMIIGNDGGAINMAKALNKPAFTIFSPFVEKKIWATFEDGLRYISVHLKDFRPELFGDNINHSEIKKNSASLYQLLSPELFKNKIDFFINNN</sequence>
<keyword evidence="2 3" id="KW-0808">Transferase</keyword>
<dbReference type="Pfam" id="PF01075">
    <property type="entry name" value="Glyco_transf_9"/>
    <property type="match status" value="1"/>
</dbReference>
<reference evidence="3 4" key="1">
    <citation type="submission" date="2018-08" db="EMBL/GenBank/DDBJ databases">
        <title>Genomic Encyclopedia of Archaeal and Bacterial Type Strains, Phase II (KMG-II): from individual species to whole genera.</title>
        <authorList>
            <person name="Goeker M."/>
        </authorList>
    </citation>
    <scope>NUCLEOTIDE SEQUENCE [LARGE SCALE GENOMIC DNA]</scope>
    <source>
        <strain evidence="3 4">DSM 100880</strain>
    </source>
</reference>
<dbReference type="InterPro" id="IPR051199">
    <property type="entry name" value="LPS_LOS_Heptosyltrfase"/>
</dbReference>
<proteinExistence type="predicted"/>
<protein>
    <submittedName>
        <fullName evidence="3">Heptosyltransferase-2</fullName>
    </submittedName>
</protein>
<dbReference type="CDD" id="cd03789">
    <property type="entry name" value="GT9_LPS_heptosyltransferase"/>
    <property type="match status" value="1"/>
</dbReference>
<dbReference type="PANTHER" id="PTHR30160:SF7">
    <property type="entry name" value="ADP-HEPTOSE--LPS HEPTOSYLTRANSFERASE 2"/>
    <property type="match status" value="1"/>
</dbReference>
<organism evidence="3 4">
    <name type="scientific">Flavobacterium aquicola</name>
    <dbReference type="NCBI Taxonomy" id="1682742"/>
    <lineage>
        <taxon>Bacteria</taxon>
        <taxon>Pseudomonadati</taxon>
        <taxon>Bacteroidota</taxon>
        <taxon>Flavobacteriia</taxon>
        <taxon>Flavobacteriales</taxon>
        <taxon>Flavobacteriaceae</taxon>
        <taxon>Flavobacterium</taxon>
    </lineage>
</organism>
<evidence type="ECO:0000256" key="1">
    <source>
        <dbReference type="ARBA" id="ARBA00022676"/>
    </source>
</evidence>
<dbReference type="InterPro" id="IPR002201">
    <property type="entry name" value="Glyco_trans_9"/>
</dbReference>
<dbReference type="EMBL" id="QUNI01000002">
    <property type="protein sequence ID" value="REH01108.1"/>
    <property type="molecule type" value="Genomic_DNA"/>
</dbReference>
<name>A0A3E0ESB0_9FLAO</name>
<dbReference type="AlphaFoldDB" id="A0A3E0ESB0"/>
<dbReference type="Proteomes" id="UP000257136">
    <property type="component" value="Unassembled WGS sequence"/>
</dbReference>
<keyword evidence="4" id="KW-1185">Reference proteome</keyword>
<dbReference type="Gene3D" id="3.40.50.2000">
    <property type="entry name" value="Glycogen Phosphorylase B"/>
    <property type="match status" value="2"/>
</dbReference>
<dbReference type="RefSeq" id="WP_115810757.1">
    <property type="nucleotide sequence ID" value="NZ_QUNI01000002.1"/>
</dbReference>
<comment type="caution">
    <text evidence="3">The sequence shown here is derived from an EMBL/GenBank/DDBJ whole genome shotgun (WGS) entry which is preliminary data.</text>
</comment>
<dbReference type="GO" id="GO:0005829">
    <property type="term" value="C:cytosol"/>
    <property type="evidence" value="ECO:0007669"/>
    <property type="project" value="TreeGrafter"/>
</dbReference>
<dbReference type="OrthoDB" id="9772349at2"/>
<gene>
    <name evidence="3" type="ORF">C8P67_102367</name>
</gene>
<dbReference type="GO" id="GO:0009244">
    <property type="term" value="P:lipopolysaccharide core region biosynthetic process"/>
    <property type="evidence" value="ECO:0007669"/>
    <property type="project" value="TreeGrafter"/>
</dbReference>